<reference evidence="2 3" key="1">
    <citation type="journal article" date="2013" name="Proc. Natl. Acad. Sci. U.S.A.">
        <title>Fine-scale variation in meiotic recombination in Mimulus inferred from population shotgun sequencing.</title>
        <authorList>
            <person name="Hellsten U."/>
            <person name="Wright K.M."/>
            <person name="Jenkins J."/>
            <person name="Shu S."/>
            <person name="Yuan Y."/>
            <person name="Wessler S.R."/>
            <person name="Schmutz J."/>
            <person name="Willis J.H."/>
            <person name="Rokhsar D.S."/>
        </authorList>
    </citation>
    <scope>NUCLEOTIDE SEQUENCE [LARGE SCALE GENOMIC DNA]</scope>
    <source>
        <strain evidence="3">cv. DUN x IM62</strain>
    </source>
</reference>
<evidence type="ECO:0000256" key="1">
    <source>
        <dbReference type="SAM" id="MobiDB-lite"/>
    </source>
</evidence>
<feature type="region of interest" description="Disordered" evidence="1">
    <location>
        <begin position="71"/>
        <end position="114"/>
    </location>
</feature>
<feature type="compositionally biased region" description="Basic residues" evidence="1">
    <location>
        <begin position="98"/>
        <end position="108"/>
    </location>
</feature>
<proteinExistence type="predicted"/>
<evidence type="ECO:0000313" key="3">
    <source>
        <dbReference type="Proteomes" id="UP000030748"/>
    </source>
</evidence>
<dbReference type="AlphaFoldDB" id="A0A022QEA3"/>
<dbReference type="EMBL" id="KI632106">
    <property type="protein sequence ID" value="EYU24865.1"/>
    <property type="molecule type" value="Genomic_DNA"/>
</dbReference>
<sequence length="114" mass="12843">MIMEVSYNLHEFTLEPSLYLHLCFKVQPISIESNITTQFCQQPESTVLTQLHPYQQTESTRSITIFAPPSNLGFSISSGPSSSSTSPDGENPPTAASCRRRRRRRRRGTLPTRS</sequence>
<evidence type="ECO:0000313" key="2">
    <source>
        <dbReference type="EMBL" id="EYU24865.1"/>
    </source>
</evidence>
<feature type="compositionally biased region" description="Low complexity" evidence="1">
    <location>
        <begin position="75"/>
        <end position="86"/>
    </location>
</feature>
<dbReference type="Proteomes" id="UP000030748">
    <property type="component" value="Unassembled WGS sequence"/>
</dbReference>
<accession>A0A022QEA3</accession>
<organism evidence="2 3">
    <name type="scientific">Erythranthe guttata</name>
    <name type="common">Yellow monkey flower</name>
    <name type="synonym">Mimulus guttatus</name>
    <dbReference type="NCBI Taxonomy" id="4155"/>
    <lineage>
        <taxon>Eukaryota</taxon>
        <taxon>Viridiplantae</taxon>
        <taxon>Streptophyta</taxon>
        <taxon>Embryophyta</taxon>
        <taxon>Tracheophyta</taxon>
        <taxon>Spermatophyta</taxon>
        <taxon>Magnoliopsida</taxon>
        <taxon>eudicotyledons</taxon>
        <taxon>Gunneridae</taxon>
        <taxon>Pentapetalae</taxon>
        <taxon>asterids</taxon>
        <taxon>lamiids</taxon>
        <taxon>Lamiales</taxon>
        <taxon>Phrymaceae</taxon>
        <taxon>Erythranthe</taxon>
    </lineage>
</organism>
<name>A0A022QEA3_ERYGU</name>
<protein>
    <submittedName>
        <fullName evidence="2">Uncharacterized protein</fullName>
    </submittedName>
</protein>
<keyword evidence="3" id="KW-1185">Reference proteome</keyword>
<gene>
    <name evidence="2" type="ORF">MIMGU_mgv1a016612mg</name>
</gene>